<sequence length="168" mass="19153">MVRLENVEIILEDFRKDELDKLISDELNIDLVEVKSSHFFDNKSGADIEFHQIKSFKDVLSPIGTGNVFLKQMEIGCSLKDVLIIFSFDEEIGDITFNFSENELYEGKSSDVRLNVKKILETLVDLKDKFNIPNIRIGFEPASDDDTCLVKIGQEVVDFESAVERILS</sequence>
<dbReference type="RefSeq" id="WP_285746178.1">
    <property type="nucleotide sequence ID" value="NZ_CP127162.1"/>
</dbReference>
<protein>
    <submittedName>
        <fullName evidence="1">Uncharacterized protein</fullName>
    </submittedName>
</protein>
<gene>
    <name evidence="1" type="ORF">QPK24_03425</name>
</gene>
<dbReference type="Proteomes" id="UP001236415">
    <property type="component" value="Chromosome"/>
</dbReference>
<evidence type="ECO:0000313" key="1">
    <source>
        <dbReference type="EMBL" id="WIV19804.1"/>
    </source>
</evidence>
<dbReference type="EMBL" id="CP127162">
    <property type="protein sequence ID" value="WIV19804.1"/>
    <property type="molecule type" value="Genomic_DNA"/>
</dbReference>
<keyword evidence="2" id="KW-1185">Reference proteome</keyword>
<organism evidence="1 2">
    <name type="scientific">Paenibacillus polygoni</name>
    <dbReference type="NCBI Taxonomy" id="3050112"/>
    <lineage>
        <taxon>Bacteria</taxon>
        <taxon>Bacillati</taxon>
        <taxon>Bacillota</taxon>
        <taxon>Bacilli</taxon>
        <taxon>Bacillales</taxon>
        <taxon>Paenibacillaceae</taxon>
        <taxon>Paenibacillus</taxon>
    </lineage>
</organism>
<evidence type="ECO:0000313" key="2">
    <source>
        <dbReference type="Proteomes" id="UP001236415"/>
    </source>
</evidence>
<accession>A0ABY8X3R7</accession>
<reference evidence="1 2" key="1">
    <citation type="submission" date="2023-06" db="EMBL/GenBank/DDBJ databases">
        <title>Paenibacillus polygonum sp. nov., an endophytic bacterium, isolated from Polygonum lapathifolium L. in Nanji Wetland National Nature Reserve, South of Poyang Lake, Jiangxi Province, China.</title>
        <authorList>
            <person name="Yu Z."/>
        </authorList>
    </citation>
    <scope>NUCLEOTIDE SEQUENCE [LARGE SCALE GENOMIC DNA]</scope>
    <source>
        <strain evidence="1 2">C31</strain>
    </source>
</reference>
<proteinExistence type="predicted"/>
<name>A0ABY8X3R7_9BACL</name>